<dbReference type="SUPFAM" id="SSF52540">
    <property type="entry name" value="P-loop containing nucleoside triphosphate hydrolases"/>
    <property type="match status" value="1"/>
</dbReference>
<dbReference type="InterPro" id="IPR051396">
    <property type="entry name" value="Bact_Antivir_Def_Nuclease"/>
</dbReference>
<proteinExistence type="predicted"/>
<evidence type="ECO:0000313" key="2">
    <source>
        <dbReference type="EMBL" id="MDQ9558285.1"/>
    </source>
</evidence>
<dbReference type="PANTHER" id="PTHR43581:SF2">
    <property type="entry name" value="EXCINUCLEASE ATPASE SUBUNIT"/>
    <property type="match status" value="1"/>
</dbReference>
<evidence type="ECO:0000259" key="1">
    <source>
        <dbReference type="SMART" id="SM00382"/>
    </source>
</evidence>
<evidence type="ECO:0000313" key="3">
    <source>
        <dbReference type="Proteomes" id="UP001234811"/>
    </source>
</evidence>
<dbReference type="InterPro" id="IPR003593">
    <property type="entry name" value="AAA+_ATPase"/>
</dbReference>
<dbReference type="InterPro" id="IPR027417">
    <property type="entry name" value="P-loop_NTPase"/>
</dbReference>
<dbReference type="InterPro" id="IPR003959">
    <property type="entry name" value="ATPase_AAA_core"/>
</dbReference>
<feature type="domain" description="AAA+ ATPase" evidence="1">
    <location>
        <begin position="185"/>
        <end position="430"/>
    </location>
</feature>
<dbReference type="Pfam" id="PF13304">
    <property type="entry name" value="AAA_21"/>
    <property type="match status" value="1"/>
</dbReference>
<reference evidence="2 3" key="1">
    <citation type="submission" date="2023-07" db="EMBL/GenBank/DDBJ databases">
        <title>Pathogens genome sequencing project 196.</title>
        <authorList>
            <person name="Cao X."/>
        </authorList>
    </citation>
    <scope>NUCLEOTIDE SEQUENCE [LARGE SCALE GENOMIC DNA]</scope>
    <source>
        <strain evidence="2 3">SM41</strain>
    </source>
</reference>
<dbReference type="SMART" id="SM00382">
    <property type="entry name" value="AAA"/>
    <property type="match status" value="1"/>
</dbReference>
<name>A0ABD5BNT1_SERMA</name>
<dbReference type="Gene3D" id="3.40.50.300">
    <property type="entry name" value="P-loop containing nucleotide triphosphate hydrolases"/>
    <property type="match status" value="1"/>
</dbReference>
<organism evidence="2 3">
    <name type="scientific">Serratia marcescens</name>
    <dbReference type="NCBI Taxonomy" id="615"/>
    <lineage>
        <taxon>Bacteria</taxon>
        <taxon>Pseudomonadati</taxon>
        <taxon>Pseudomonadota</taxon>
        <taxon>Gammaproteobacteria</taxon>
        <taxon>Enterobacterales</taxon>
        <taxon>Yersiniaceae</taxon>
        <taxon>Serratia</taxon>
    </lineage>
</organism>
<sequence>MKIFTKHDSKIKDKNFLLLTENNWDDYSYKSTFDLKIYINGIEHHIGEVKIIDNTIEIGRVVVDNGIDNLDERFCSLGQNKDYYVSLRRLGQEIEKRVLESLNDCAYNNIIYESFSDLTQFKTSAVRFSTAEQALIFARELYTRNNEQETLNECHSFVFQSKLKGFEEPYELKFSFVEQRDSLIPSNINIIIGRNGTGKTQLLSDLAKTISGYGYDDKNELVSARKNKFKNTTHGFGNVIVVSYSAFDNFEIPGKNDEEIKELDSQGHIFGYKYCGLRERIDGINEYKLKNVDEVADEFKKNYEKIKEDGALSDWNEKIKPVINDPSFRFLDKRQFIKSFDKLSSGQKIVLSILSSIYEHIEDNSLVIIDEPETHLHPSLIASFMHSVRAMLTKFNSYAIIATHSPVILQETPSKFVQVLDGTILSPKVKKLKKECFGEEISTLTEDVFKVSIEDSNFYQTLTTLAGDGYSADDADKLFGKRLGMTARSFLSSFGK</sequence>
<comment type="caution">
    <text evidence="2">The sequence shown here is derived from an EMBL/GenBank/DDBJ whole genome shotgun (WGS) entry which is preliminary data.</text>
</comment>
<dbReference type="AlphaFoldDB" id="A0ABD5BNT1"/>
<gene>
    <name evidence="2" type="ORF">RF091_22595</name>
</gene>
<dbReference type="RefSeq" id="WP_072021584.1">
    <property type="nucleotide sequence ID" value="NZ_CP026050.1"/>
</dbReference>
<dbReference type="PANTHER" id="PTHR43581">
    <property type="entry name" value="ATP/GTP PHOSPHATASE"/>
    <property type="match status" value="1"/>
</dbReference>
<accession>A0ABD5BNT1</accession>
<protein>
    <submittedName>
        <fullName evidence="2">AAA family ATPase</fullName>
    </submittedName>
</protein>
<dbReference type="Proteomes" id="UP001234811">
    <property type="component" value="Unassembled WGS sequence"/>
</dbReference>
<dbReference type="EMBL" id="JAVIPQ010000400">
    <property type="protein sequence ID" value="MDQ9558285.1"/>
    <property type="molecule type" value="Genomic_DNA"/>
</dbReference>